<evidence type="ECO:0000256" key="6">
    <source>
        <dbReference type="ARBA" id="ARBA00022777"/>
    </source>
</evidence>
<evidence type="ECO:0000256" key="4">
    <source>
        <dbReference type="ARBA" id="ARBA00022679"/>
    </source>
</evidence>
<dbReference type="InterPro" id="IPR036890">
    <property type="entry name" value="HATPase_C_sf"/>
</dbReference>
<dbReference type="GO" id="GO:0000160">
    <property type="term" value="P:phosphorelay signal transduction system"/>
    <property type="evidence" value="ECO:0007669"/>
    <property type="project" value="UniProtKB-KW"/>
</dbReference>
<keyword evidence="5" id="KW-0547">Nucleotide-binding</keyword>
<dbReference type="Gene3D" id="3.30.565.10">
    <property type="entry name" value="Histidine kinase-like ATPase, C-terminal domain"/>
    <property type="match status" value="2"/>
</dbReference>
<keyword evidence="4 10" id="KW-0808">Transferase</keyword>
<evidence type="ECO:0000259" key="9">
    <source>
        <dbReference type="PROSITE" id="PS50109"/>
    </source>
</evidence>
<evidence type="ECO:0000256" key="3">
    <source>
        <dbReference type="ARBA" id="ARBA00022553"/>
    </source>
</evidence>
<dbReference type="AlphaFoldDB" id="A0A1C3IPL1"/>
<dbReference type="InterPro" id="IPR005467">
    <property type="entry name" value="His_kinase_dom"/>
</dbReference>
<sequence length="777" mass="86845">MSNKSELRKELAKLVESDDSALDYGKILDVASQLSVHDEDNVRFTVDGNLVKRLGEQLVAKKTTALSELIKNAYDAEATTVDVIFERTEHIGGKITILDNGNGMSKEALIKGFMTISTSEKEDYPVSPTYKRARAGRKGIGRFSAQKIGHNLRIITRTSIECPYLIIDIDWKSYQAKSNLLSISNSIRESWEDHGFEKGTKLEISNTREVWNELNHSTTFKYISAVVKSAPQALPSGVIDPGFKPRFYTLVPISGELLEFKSDDTEFLSEADALISAEITNEGKIQVTIKGIKDAKLEDSFPLPEIRSKALQQANFRFSAHYFTLSRSSSRKHLSSYTNENGGIKLYRNGFYVAPYGSRYDDWLGLDDSVRRRKILPPHSNTNFVGSIDIVNIDGKLFDETSSREGLIENAHFEELRVTAYEVITSAVRRIASARGKKVTSSQQGFKPKPPTTEEKLEATNEQLTSVISGLDSSVDSPDIDENQSTFDLFSEPSSLPTSGIDKATADTLKETFEEQQKLIRELIDEKNMYRVLSSTGLAIAEFTHEIQLYLNALTLNGKQLKRAVSDNAPALKSATKIDSNIKMLVSYSDFFTSTIQNNSNRVKEPLELREVVKAFFSAMEPSLKRRSYQLVTDFAGDDFWTKAIHISEISSVLMNLFTNACKAIIRCNRPQGKLKLTLTSTEDDHVLRFEDNGDGIPPENWGKVFNPLFTTELSGGAYVNEDIQMKGMGLGLTITQEIVDGFDGEISVVEPTEKYSTCIQVVIPRANEREIPEDVY</sequence>
<keyword evidence="3" id="KW-0597">Phosphoprotein</keyword>
<dbReference type="Pfam" id="PF13589">
    <property type="entry name" value="HATPase_c_3"/>
    <property type="match status" value="1"/>
</dbReference>
<evidence type="ECO:0000313" key="11">
    <source>
        <dbReference type="Proteomes" id="UP000092876"/>
    </source>
</evidence>
<evidence type="ECO:0000256" key="1">
    <source>
        <dbReference type="ARBA" id="ARBA00000085"/>
    </source>
</evidence>
<proteinExistence type="predicted"/>
<dbReference type="PROSITE" id="PS50109">
    <property type="entry name" value="HIS_KIN"/>
    <property type="match status" value="1"/>
</dbReference>
<dbReference type="GeneID" id="94235817"/>
<dbReference type="EMBL" id="FLQP01000020">
    <property type="protein sequence ID" value="SBS63359.1"/>
    <property type="molecule type" value="Genomic_DNA"/>
</dbReference>
<evidence type="ECO:0000256" key="8">
    <source>
        <dbReference type="ARBA" id="ARBA00023012"/>
    </source>
</evidence>
<dbReference type="PANTHER" id="PTHR43065">
    <property type="entry name" value="SENSOR HISTIDINE KINASE"/>
    <property type="match status" value="1"/>
</dbReference>
<evidence type="ECO:0000313" key="10">
    <source>
        <dbReference type="EMBL" id="SBS63359.1"/>
    </source>
</evidence>
<keyword evidence="6" id="KW-0418">Kinase</keyword>
<dbReference type="Pfam" id="PF02518">
    <property type="entry name" value="HATPase_c"/>
    <property type="match status" value="1"/>
</dbReference>
<dbReference type="InterPro" id="IPR003594">
    <property type="entry name" value="HATPase_dom"/>
</dbReference>
<dbReference type="SUPFAM" id="SSF55874">
    <property type="entry name" value="ATPase domain of HSP90 chaperone/DNA topoisomerase II/histidine kinase"/>
    <property type="match status" value="2"/>
</dbReference>
<dbReference type="SMART" id="SM00387">
    <property type="entry name" value="HATPase_c"/>
    <property type="match status" value="1"/>
</dbReference>
<evidence type="ECO:0000256" key="2">
    <source>
        <dbReference type="ARBA" id="ARBA00012438"/>
    </source>
</evidence>
<gene>
    <name evidence="10" type="primary">fixL</name>
    <name evidence="10" type="ORF">VAT7223_01617</name>
</gene>
<feature type="domain" description="Histidine kinase" evidence="9">
    <location>
        <begin position="542"/>
        <end position="768"/>
    </location>
</feature>
<keyword evidence="8" id="KW-0902">Two-component regulatory system</keyword>
<dbReference type="InterPro" id="IPR004358">
    <property type="entry name" value="Sig_transdc_His_kin-like_C"/>
</dbReference>
<dbReference type="RefSeq" id="WP_065678838.1">
    <property type="nucleotide sequence ID" value="NZ_AP025461.1"/>
</dbReference>
<evidence type="ECO:0000256" key="5">
    <source>
        <dbReference type="ARBA" id="ARBA00022741"/>
    </source>
</evidence>
<keyword evidence="7" id="KW-0067">ATP-binding</keyword>
<dbReference type="EC" id="2.7.13.3" evidence="2"/>
<organism evidence="10 11">
    <name type="scientific">Vibrio atlanticus</name>
    <dbReference type="NCBI Taxonomy" id="693153"/>
    <lineage>
        <taxon>Bacteria</taxon>
        <taxon>Pseudomonadati</taxon>
        <taxon>Pseudomonadota</taxon>
        <taxon>Gammaproteobacteria</taxon>
        <taxon>Vibrionales</taxon>
        <taxon>Vibrionaceae</taxon>
        <taxon>Vibrio</taxon>
    </lineage>
</organism>
<dbReference type="GO" id="GO:0004673">
    <property type="term" value="F:protein histidine kinase activity"/>
    <property type="evidence" value="ECO:0007669"/>
    <property type="project" value="UniProtKB-EC"/>
</dbReference>
<comment type="catalytic activity">
    <reaction evidence="1">
        <text>ATP + protein L-histidine = ADP + protein N-phospho-L-histidine.</text>
        <dbReference type="EC" id="2.7.13.3"/>
    </reaction>
</comment>
<evidence type="ECO:0000256" key="7">
    <source>
        <dbReference type="ARBA" id="ARBA00022840"/>
    </source>
</evidence>
<dbReference type="Proteomes" id="UP000092876">
    <property type="component" value="Unassembled WGS sequence"/>
</dbReference>
<accession>A0A1C3IPL1</accession>
<reference evidence="11" key="1">
    <citation type="submission" date="2016-06" db="EMBL/GenBank/DDBJ databases">
        <authorList>
            <person name="Rodrigo-Torres Lidia"/>
            <person name="Arahal R.David."/>
        </authorList>
    </citation>
    <scope>NUCLEOTIDE SEQUENCE [LARGE SCALE GENOMIC DNA]</scope>
    <source>
        <strain evidence="11">CECT 7223</strain>
    </source>
</reference>
<dbReference type="GO" id="GO:0005524">
    <property type="term" value="F:ATP binding"/>
    <property type="evidence" value="ECO:0007669"/>
    <property type="project" value="UniProtKB-KW"/>
</dbReference>
<dbReference type="PRINTS" id="PR00344">
    <property type="entry name" value="BCTRLSENSOR"/>
</dbReference>
<protein>
    <recommendedName>
        <fullName evidence="2">histidine kinase</fullName>
        <ecNumber evidence="2">2.7.13.3</ecNumber>
    </recommendedName>
</protein>
<dbReference type="PANTHER" id="PTHR43065:SF10">
    <property type="entry name" value="PEROXIDE STRESS-ACTIVATED HISTIDINE KINASE MAK3"/>
    <property type="match status" value="1"/>
</dbReference>
<name>A0A1C3IPL1_9VIBR</name>